<protein>
    <recommendedName>
        <fullName evidence="3">Lipid-A-disaccharide synthase</fullName>
    </recommendedName>
</protein>
<evidence type="ECO:0000313" key="1">
    <source>
        <dbReference type="EMBL" id="TES86302.1"/>
    </source>
</evidence>
<dbReference type="PANTHER" id="PTHR39517:SF1">
    <property type="entry name" value="LIPID-A-DISACCHARIDE SYNTHASE"/>
    <property type="match status" value="1"/>
</dbReference>
<dbReference type="PANTHER" id="PTHR39517">
    <property type="entry name" value="SLL0192 PROTEIN"/>
    <property type="match status" value="1"/>
</dbReference>
<name>A0A523QKQ1_UNCAE</name>
<dbReference type="AlphaFoldDB" id="A0A523QKQ1"/>
<gene>
    <name evidence="1" type="ORF">E3J95_02285</name>
</gene>
<dbReference type="Proteomes" id="UP000320781">
    <property type="component" value="Unassembled WGS sequence"/>
</dbReference>
<accession>A0A523QKQ1</accession>
<dbReference type="EMBL" id="SOKU01000110">
    <property type="protein sequence ID" value="TES86302.1"/>
    <property type="molecule type" value="Genomic_DNA"/>
</dbReference>
<sequence>MHICFLSNCYGEDRSAALIARELKKLRPQAEITGAPLISWGREYVKRGIPLLTRARVPPSGGFPTRSLKGLLLDVSAAHVPLKYFLTLRKRRADIDYAVVVGDLPLLILGYLALRKQILFLAPAKSDYQRPHYRIEEFFMRKIPWKVLTHDEYTAENLRKKGISALFLGNPMMDELVPRGINLGEPPIVGILPGSRSEAYKNLTKILKVVERVKETVTFVCALPQSLKIGRIIHLARRDKWIYENGVFKKNERAVVIIRNGFEDVISKSEIIIGLAGTGNEQAAGLGKPVVSFTGYGPQTTLRRMKDQARLLGAAVKFVSDFPNGVATEISFLLSNPEERTRRGKIGSVRMGPPGGARNIANLLVKHLNL</sequence>
<evidence type="ECO:0000313" key="2">
    <source>
        <dbReference type="Proteomes" id="UP000320781"/>
    </source>
</evidence>
<dbReference type="SUPFAM" id="SSF53756">
    <property type="entry name" value="UDP-Glycosyltransferase/glycogen phosphorylase"/>
    <property type="match status" value="1"/>
</dbReference>
<organism evidence="1 2">
    <name type="scientific">Aerophobetes bacterium</name>
    <dbReference type="NCBI Taxonomy" id="2030807"/>
    <lineage>
        <taxon>Bacteria</taxon>
        <taxon>Candidatus Aerophobota</taxon>
    </lineage>
</organism>
<proteinExistence type="predicted"/>
<comment type="caution">
    <text evidence="1">The sequence shown here is derived from an EMBL/GenBank/DDBJ whole genome shotgun (WGS) entry which is preliminary data.</text>
</comment>
<dbReference type="InterPro" id="IPR019994">
    <property type="entry name" value="Lipid-A-disac_synthase-rel_put"/>
</dbReference>
<evidence type="ECO:0008006" key="3">
    <source>
        <dbReference type="Google" id="ProtNLM"/>
    </source>
</evidence>
<reference evidence="1 2" key="1">
    <citation type="submission" date="2019-03" db="EMBL/GenBank/DDBJ databases">
        <title>Metabolic potential of uncultured bacteria and archaea associated with petroleum seepage in deep-sea sediments.</title>
        <authorList>
            <person name="Dong X."/>
            <person name="Hubert C."/>
        </authorList>
    </citation>
    <scope>NUCLEOTIDE SEQUENCE [LARGE SCALE GENOMIC DNA]</scope>
    <source>
        <strain evidence="1">E44_bin92</strain>
    </source>
</reference>
<dbReference type="NCBIfam" id="TIGR03492">
    <property type="entry name" value="lipid-A-disaccharide synthase-related protein"/>
    <property type="match status" value="1"/>
</dbReference>